<evidence type="ECO:0000256" key="4">
    <source>
        <dbReference type="ARBA" id="ARBA00023163"/>
    </source>
</evidence>
<dbReference type="SMART" id="SM00347">
    <property type="entry name" value="HTH_MARR"/>
    <property type="match status" value="1"/>
</dbReference>
<dbReference type="InterPro" id="IPR036388">
    <property type="entry name" value="WH-like_DNA-bd_sf"/>
</dbReference>
<evidence type="ECO:0000313" key="9">
    <source>
        <dbReference type="Proteomes" id="UP000198510"/>
    </source>
</evidence>
<dbReference type="STRING" id="1075417.SAMN05421823_102245"/>
<evidence type="ECO:0000256" key="1">
    <source>
        <dbReference type="ARBA" id="ARBA00022679"/>
    </source>
</evidence>
<keyword evidence="5" id="KW-0012">Acyltransferase</keyword>
<dbReference type="GO" id="GO:0003677">
    <property type="term" value="F:DNA binding"/>
    <property type="evidence" value="ECO:0007669"/>
    <property type="project" value="UniProtKB-KW"/>
</dbReference>
<dbReference type="AlphaFoldDB" id="A0A1G9ADH2"/>
<dbReference type="Proteomes" id="UP000198510">
    <property type="component" value="Unassembled WGS sequence"/>
</dbReference>
<feature type="domain" description="N-acetyltransferase" evidence="7">
    <location>
        <begin position="176"/>
        <end position="317"/>
    </location>
</feature>
<evidence type="ECO:0000259" key="6">
    <source>
        <dbReference type="PROSITE" id="PS50995"/>
    </source>
</evidence>
<evidence type="ECO:0000256" key="3">
    <source>
        <dbReference type="ARBA" id="ARBA00023125"/>
    </source>
</evidence>
<dbReference type="GO" id="GO:0016747">
    <property type="term" value="F:acyltransferase activity, transferring groups other than amino-acyl groups"/>
    <property type="evidence" value="ECO:0007669"/>
    <property type="project" value="InterPro"/>
</dbReference>
<keyword evidence="2" id="KW-0805">Transcription regulation</keyword>
<dbReference type="PANTHER" id="PTHR43877">
    <property type="entry name" value="AMINOALKYLPHOSPHONATE N-ACETYLTRANSFERASE-RELATED-RELATED"/>
    <property type="match status" value="1"/>
</dbReference>
<dbReference type="EMBL" id="FNFO01000002">
    <property type="protein sequence ID" value="SDK24854.1"/>
    <property type="molecule type" value="Genomic_DNA"/>
</dbReference>
<evidence type="ECO:0000313" key="8">
    <source>
        <dbReference type="EMBL" id="SDK24854.1"/>
    </source>
</evidence>
<dbReference type="InterPro" id="IPR011991">
    <property type="entry name" value="ArsR-like_HTH"/>
</dbReference>
<evidence type="ECO:0000256" key="2">
    <source>
        <dbReference type="ARBA" id="ARBA00023015"/>
    </source>
</evidence>
<dbReference type="PROSITE" id="PS01117">
    <property type="entry name" value="HTH_MARR_1"/>
    <property type="match status" value="1"/>
</dbReference>
<organism evidence="8 9">
    <name type="scientific">Catalinimonas alkaloidigena</name>
    <dbReference type="NCBI Taxonomy" id="1075417"/>
    <lineage>
        <taxon>Bacteria</taxon>
        <taxon>Pseudomonadati</taxon>
        <taxon>Bacteroidota</taxon>
        <taxon>Cytophagia</taxon>
        <taxon>Cytophagales</taxon>
        <taxon>Catalimonadaceae</taxon>
        <taxon>Catalinimonas</taxon>
    </lineage>
</organism>
<dbReference type="Gene3D" id="1.10.10.10">
    <property type="entry name" value="Winged helix-like DNA-binding domain superfamily/Winged helix DNA-binding domain"/>
    <property type="match status" value="1"/>
</dbReference>
<dbReference type="SUPFAM" id="SSF46785">
    <property type="entry name" value="Winged helix' DNA-binding domain"/>
    <property type="match status" value="1"/>
</dbReference>
<dbReference type="RefSeq" id="WP_089679735.1">
    <property type="nucleotide sequence ID" value="NZ_FNFO01000002.1"/>
</dbReference>
<dbReference type="InterPro" id="IPR000182">
    <property type="entry name" value="GNAT_dom"/>
</dbReference>
<dbReference type="InterPro" id="IPR000835">
    <property type="entry name" value="HTH_MarR-typ"/>
</dbReference>
<dbReference type="CDD" id="cd00090">
    <property type="entry name" value="HTH_ARSR"/>
    <property type="match status" value="1"/>
</dbReference>
<protein>
    <submittedName>
        <fullName evidence="8">DNA-binding transcriptional regulator, MarR family</fullName>
    </submittedName>
</protein>
<dbReference type="InterPro" id="IPR036390">
    <property type="entry name" value="WH_DNA-bd_sf"/>
</dbReference>
<proteinExistence type="predicted"/>
<dbReference type="OrthoDB" id="1431064at2"/>
<keyword evidence="9" id="KW-1185">Reference proteome</keyword>
<dbReference type="GO" id="GO:0003700">
    <property type="term" value="F:DNA-binding transcription factor activity"/>
    <property type="evidence" value="ECO:0007669"/>
    <property type="project" value="InterPro"/>
</dbReference>
<reference evidence="8 9" key="1">
    <citation type="submission" date="2016-10" db="EMBL/GenBank/DDBJ databases">
        <authorList>
            <person name="de Groot N.N."/>
        </authorList>
    </citation>
    <scope>NUCLEOTIDE SEQUENCE [LARGE SCALE GENOMIC DNA]</scope>
    <source>
        <strain evidence="8 9">DSM 25186</strain>
    </source>
</reference>
<dbReference type="PROSITE" id="PS51186">
    <property type="entry name" value="GNAT"/>
    <property type="match status" value="1"/>
</dbReference>
<dbReference type="CDD" id="cd04301">
    <property type="entry name" value="NAT_SF"/>
    <property type="match status" value="1"/>
</dbReference>
<dbReference type="InterPro" id="IPR050832">
    <property type="entry name" value="Bact_Acetyltransf"/>
</dbReference>
<dbReference type="Pfam" id="PF00583">
    <property type="entry name" value="Acetyltransf_1"/>
    <property type="match status" value="1"/>
</dbReference>
<name>A0A1G9ADH2_9BACT</name>
<dbReference type="PROSITE" id="PS50995">
    <property type="entry name" value="HTH_MARR_2"/>
    <property type="match status" value="1"/>
</dbReference>
<dbReference type="InterPro" id="IPR023187">
    <property type="entry name" value="Tscrpt_reg_MarR-type_CS"/>
</dbReference>
<keyword evidence="1" id="KW-0808">Transferase</keyword>
<evidence type="ECO:0000256" key="5">
    <source>
        <dbReference type="ARBA" id="ARBA00023315"/>
    </source>
</evidence>
<dbReference type="Gene3D" id="3.40.630.30">
    <property type="match status" value="1"/>
</dbReference>
<dbReference type="PANTHER" id="PTHR43877:SF2">
    <property type="entry name" value="AMINOALKYLPHOSPHONATE N-ACETYLTRANSFERASE-RELATED"/>
    <property type="match status" value="1"/>
</dbReference>
<dbReference type="InterPro" id="IPR016181">
    <property type="entry name" value="Acyl_CoA_acyltransferase"/>
</dbReference>
<dbReference type="SUPFAM" id="SSF55729">
    <property type="entry name" value="Acyl-CoA N-acyltransferases (Nat)"/>
    <property type="match status" value="1"/>
</dbReference>
<gene>
    <name evidence="8" type="ORF">SAMN05421823_102245</name>
</gene>
<keyword evidence="4" id="KW-0804">Transcription</keyword>
<accession>A0A1G9ADH2</accession>
<keyword evidence="3 8" id="KW-0238">DNA-binding</keyword>
<sequence length="318" mass="36197">MDFFEKTGKMAIGSRLRMLSERLTDEATAVYRSYGVDLKPKWFPVFFVLSQGEAKTVTALAEEIGHTHPSVSKIVREMAKGGLVEERKDKRDGRKNVISLSEKGRAVQGQLADQYADVNQAIEHLLAQTRHDLWKALEEWEFLLSQQSLFRRVQACRKEREARNVQIVPYEPNYQEAFRSLNEAWISAYFTMEPADYKALDHPQEYILDRGGHILVALYNDEPLGVCALIPMDDPDYEFELAKMAVSPRAQGKGLGWLLGQAVVDKARLLGATKLYLESNTRLEPAISLYHKLGFQKVVGHPTPYERSNIQMELILTP</sequence>
<feature type="domain" description="HTH marR-type" evidence="6">
    <location>
        <begin position="9"/>
        <end position="155"/>
    </location>
</feature>
<dbReference type="Pfam" id="PF12802">
    <property type="entry name" value="MarR_2"/>
    <property type="match status" value="1"/>
</dbReference>
<evidence type="ECO:0000259" key="7">
    <source>
        <dbReference type="PROSITE" id="PS51186"/>
    </source>
</evidence>